<organism evidence="1 2">
    <name type="scientific">Cohnella lupini</name>
    <dbReference type="NCBI Taxonomy" id="1294267"/>
    <lineage>
        <taxon>Bacteria</taxon>
        <taxon>Bacillati</taxon>
        <taxon>Bacillota</taxon>
        <taxon>Bacilli</taxon>
        <taxon>Bacillales</taxon>
        <taxon>Paenibacillaceae</taxon>
        <taxon>Cohnella</taxon>
    </lineage>
</organism>
<protein>
    <submittedName>
        <fullName evidence="1">Uncharacterized protein</fullName>
    </submittedName>
</protein>
<name>A0A3D9I615_9BACL</name>
<keyword evidence="2" id="KW-1185">Reference proteome</keyword>
<evidence type="ECO:0000313" key="2">
    <source>
        <dbReference type="Proteomes" id="UP000256869"/>
    </source>
</evidence>
<reference evidence="1 2" key="1">
    <citation type="submission" date="2018-07" db="EMBL/GenBank/DDBJ databases">
        <title>Genomic Encyclopedia of Type Strains, Phase III (KMG-III): the genomes of soil and plant-associated and newly described type strains.</title>
        <authorList>
            <person name="Whitman W."/>
        </authorList>
    </citation>
    <scope>NUCLEOTIDE SEQUENCE [LARGE SCALE GENOMIC DNA]</scope>
    <source>
        <strain evidence="1 2">CECT 8236</strain>
    </source>
</reference>
<dbReference type="Proteomes" id="UP000256869">
    <property type="component" value="Unassembled WGS sequence"/>
</dbReference>
<sequence>MILDGYAHETVTTQVDNVLHPYFDSKKRLISLNNNEVSGLYRRTQPK</sequence>
<comment type="caution">
    <text evidence="1">The sequence shown here is derived from an EMBL/GenBank/DDBJ whole genome shotgun (WGS) entry which is preliminary data.</text>
</comment>
<dbReference type="EMBL" id="QRDY01000011">
    <property type="protein sequence ID" value="RED57214.1"/>
    <property type="molecule type" value="Genomic_DNA"/>
</dbReference>
<evidence type="ECO:0000313" key="1">
    <source>
        <dbReference type="EMBL" id="RED57214.1"/>
    </source>
</evidence>
<proteinExistence type="predicted"/>
<accession>A0A3D9I615</accession>
<gene>
    <name evidence="1" type="ORF">DFP95_111128</name>
</gene>
<dbReference type="AlphaFoldDB" id="A0A3D9I615"/>